<protein>
    <recommendedName>
        <fullName evidence="5">Transmembrane protein</fullName>
    </recommendedName>
</protein>
<keyword evidence="1" id="KW-1133">Transmembrane helix</keyword>
<reference evidence="2 4" key="1">
    <citation type="journal article" date="2013" name="Curr. Biol.">
        <title>The Genome of the Foraminiferan Reticulomyxa filosa.</title>
        <authorList>
            <person name="Glockner G."/>
            <person name="Hulsmann N."/>
            <person name="Schleicher M."/>
            <person name="Noegel A.A."/>
            <person name="Eichinger L."/>
            <person name="Gallinger C."/>
            <person name="Pawlowski J."/>
            <person name="Sierra R."/>
            <person name="Euteneuer U."/>
            <person name="Pillet L."/>
            <person name="Moustafa A."/>
            <person name="Platzer M."/>
            <person name="Groth M."/>
            <person name="Szafranski K."/>
            <person name="Schliwa M."/>
        </authorList>
    </citation>
    <scope>NUCLEOTIDE SEQUENCE [LARGE SCALE GENOMIC DNA]</scope>
</reference>
<feature type="transmembrane region" description="Helical" evidence="1">
    <location>
        <begin position="20"/>
        <end position="44"/>
    </location>
</feature>
<organism evidence="2 4">
    <name type="scientific">Reticulomyxa filosa</name>
    <dbReference type="NCBI Taxonomy" id="46433"/>
    <lineage>
        <taxon>Eukaryota</taxon>
        <taxon>Sar</taxon>
        <taxon>Rhizaria</taxon>
        <taxon>Retaria</taxon>
        <taxon>Foraminifera</taxon>
        <taxon>Monothalamids</taxon>
        <taxon>Reticulomyxidae</taxon>
        <taxon>Reticulomyxa</taxon>
    </lineage>
</organism>
<dbReference type="EMBL" id="ASPP01033336">
    <property type="protein sequence ID" value="ETO03430.1"/>
    <property type="molecule type" value="Genomic_DNA"/>
</dbReference>
<evidence type="ECO:0000313" key="3">
    <source>
        <dbReference type="EMBL" id="ETO11783.1"/>
    </source>
</evidence>
<dbReference type="EMBL" id="ASPP01022050">
    <property type="protein sequence ID" value="ETO11783.1"/>
    <property type="molecule type" value="Genomic_DNA"/>
</dbReference>
<sequence>EGIQKNYIQILSFHIKKNCIIAVSKFIIFYILTVHAILLLRAFLIIKKLLEKVSNFSDKCIQINIKRKTFEQTKNACYNILSLSLQSKCHNFDKHINKTATVLKLKQQIQ</sequence>
<accession>X6LRS9</accession>
<keyword evidence="4" id="KW-1185">Reference proteome</keyword>
<comment type="caution">
    <text evidence="2">The sequence shown here is derived from an EMBL/GenBank/DDBJ whole genome shotgun (WGS) entry which is preliminary data.</text>
</comment>
<keyword evidence="1" id="KW-0472">Membrane</keyword>
<evidence type="ECO:0000313" key="4">
    <source>
        <dbReference type="Proteomes" id="UP000023152"/>
    </source>
</evidence>
<evidence type="ECO:0000313" key="2">
    <source>
        <dbReference type="EMBL" id="ETO03430.1"/>
    </source>
</evidence>
<keyword evidence="1" id="KW-0812">Transmembrane</keyword>
<evidence type="ECO:0008006" key="5">
    <source>
        <dbReference type="Google" id="ProtNLM"/>
    </source>
</evidence>
<proteinExistence type="predicted"/>
<gene>
    <name evidence="3" type="ORF">RFI_25593</name>
    <name evidence="2" type="ORF">RFI_33977</name>
</gene>
<evidence type="ECO:0000256" key="1">
    <source>
        <dbReference type="SAM" id="Phobius"/>
    </source>
</evidence>
<name>X6LRS9_RETFI</name>
<dbReference type="AlphaFoldDB" id="X6LRS9"/>
<reference evidence="2" key="2">
    <citation type="submission" date="2013-05" db="EMBL/GenBank/DDBJ databases">
        <authorList>
            <person name="Gloeckner G."/>
            <person name="Szafranski K."/>
            <person name="Schliwa M."/>
        </authorList>
    </citation>
    <scope>NUCLEOTIDE SEQUENCE</scope>
</reference>
<feature type="non-terminal residue" evidence="2">
    <location>
        <position position="1"/>
    </location>
</feature>
<dbReference type="Proteomes" id="UP000023152">
    <property type="component" value="Unassembled WGS sequence"/>
</dbReference>